<dbReference type="EMBL" id="CP047423">
    <property type="protein sequence ID" value="QPD02439.1"/>
    <property type="molecule type" value="Genomic_DNA"/>
</dbReference>
<dbReference type="Gene3D" id="3.10.180.10">
    <property type="entry name" value="2,3-Dihydroxybiphenyl 1,2-Dioxygenase, domain 1"/>
    <property type="match status" value="1"/>
</dbReference>
<dbReference type="Proteomes" id="UP000593737">
    <property type="component" value="Chromosome"/>
</dbReference>
<dbReference type="PANTHER" id="PTHR33993:SF2">
    <property type="entry name" value="VOC DOMAIN-CONTAINING PROTEIN"/>
    <property type="match status" value="1"/>
</dbReference>
<dbReference type="Pfam" id="PF00903">
    <property type="entry name" value="Glyoxalase"/>
    <property type="match status" value="1"/>
</dbReference>
<name>A0A7S8FAZ2_9BACT</name>
<proteinExistence type="predicted"/>
<dbReference type="InterPro" id="IPR052164">
    <property type="entry name" value="Anthracycline_SecMetBiosynth"/>
</dbReference>
<dbReference type="InterPro" id="IPR037523">
    <property type="entry name" value="VOC_core"/>
</dbReference>
<organism evidence="2 3">
    <name type="scientific">Candidatus Nitrospira kreftii</name>
    <dbReference type="NCBI Taxonomy" id="2652173"/>
    <lineage>
        <taxon>Bacteria</taxon>
        <taxon>Pseudomonadati</taxon>
        <taxon>Nitrospirota</taxon>
        <taxon>Nitrospiria</taxon>
        <taxon>Nitrospirales</taxon>
        <taxon>Nitrospiraceae</taxon>
        <taxon>Nitrospira</taxon>
    </lineage>
</organism>
<dbReference type="InterPro" id="IPR004360">
    <property type="entry name" value="Glyas_Fos-R_dOase_dom"/>
</dbReference>
<protein>
    <submittedName>
        <fullName evidence="2">Glyoxalase</fullName>
    </submittedName>
</protein>
<reference evidence="2 3" key="1">
    <citation type="journal article" date="2020" name="ISME J.">
        <title>Enrichment and physiological characterization of a novel comammox Nitrospira indicates ammonium inhibition of complete nitrification.</title>
        <authorList>
            <person name="Sakoula D."/>
            <person name="Koch H."/>
            <person name="Frank J."/>
            <person name="Jetten M.S.M."/>
            <person name="van Kessel M.A.H.J."/>
            <person name="Lucker S."/>
        </authorList>
    </citation>
    <scope>NUCLEOTIDE SEQUENCE [LARGE SCALE GENOMIC DNA]</scope>
    <source>
        <strain evidence="2">Comreactor17</strain>
    </source>
</reference>
<evidence type="ECO:0000259" key="1">
    <source>
        <dbReference type="PROSITE" id="PS51819"/>
    </source>
</evidence>
<accession>A0A7S8FAZ2</accession>
<dbReference type="SUPFAM" id="SSF54593">
    <property type="entry name" value="Glyoxalase/Bleomycin resistance protein/Dihydroxybiphenyl dioxygenase"/>
    <property type="match status" value="1"/>
</dbReference>
<gene>
    <name evidence="2" type="ORF">Nkreftii_000213</name>
</gene>
<dbReference type="AlphaFoldDB" id="A0A7S8FAZ2"/>
<dbReference type="KEGG" id="nkf:Nkreftii_000213"/>
<dbReference type="InterPro" id="IPR029068">
    <property type="entry name" value="Glyas_Bleomycin-R_OHBP_Dase"/>
</dbReference>
<evidence type="ECO:0000313" key="2">
    <source>
        <dbReference type="EMBL" id="QPD02439.1"/>
    </source>
</evidence>
<sequence length="126" mass="14220">MQRQPGDLSMVTLIAFTVYPVSNMERARAFYEHVLGLHTSYNYRDVWVEYDVAGSTFAITTTDMGHTPGAKGAVVAFEVSDLEAFVHKMRERAVPFVTEPFDTSICRMAVIEDQDGNHITIHKRHA</sequence>
<evidence type="ECO:0000313" key="3">
    <source>
        <dbReference type="Proteomes" id="UP000593737"/>
    </source>
</evidence>
<dbReference type="PROSITE" id="PS51819">
    <property type="entry name" value="VOC"/>
    <property type="match status" value="1"/>
</dbReference>
<dbReference type="PANTHER" id="PTHR33993">
    <property type="entry name" value="GLYOXALASE-RELATED"/>
    <property type="match status" value="1"/>
</dbReference>
<feature type="domain" description="VOC" evidence="1">
    <location>
        <begin position="13"/>
        <end position="124"/>
    </location>
</feature>